<reference evidence="3 4" key="1">
    <citation type="submission" date="2019-04" db="EMBL/GenBank/DDBJ databases">
        <title>Bacillus caeni sp. nov., a bacterium isolated from mangrove sediment.</title>
        <authorList>
            <person name="Huang H."/>
            <person name="Mo K."/>
            <person name="Hu Y."/>
        </authorList>
    </citation>
    <scope>NUCLEOTIDE SEQUENCE [LARGE SCALE GENOMIC DNA]</scope>
    <source>
        <strain evidence="3 4">HB172195</strain>
    </source>
</reference>
<keyword evidence="2" id="KW-0472">Membrane</keyword>
<organism evidence="3 4">
    <name type="scientific">Exobacillus caeni</name>
    <dbReference type="NCBI Taxonomy" id="2574798"/>
    <lineage>
        <taxon>Bacteria</taxon>
        <taxon>Bacillati</taxon>
        <taxon>Bacillota</taxon>
        <taxon>Bacilli</taxon>
        <taxon>Bacillales</taxon>
        <taxon>Guptibacillaceae</taxon>
        <taxon>Exobacillus</taxon>
    </lineage>
</organism>
<feature type="transmembrane region" description="Helical" evidence="2">
    <location>
        <begin position="6"/>
        <end position="23"/>
    </location>
</feature>
<keyword evidence="2" id="KW-0812">Transmembrane</keyword>
<dbReference type="Proteomes" id="UP000308230">
    <property type="component" value="Unassembled WGS sequence"/>
</dbReference>
<dbReference type="EMBL" id="SWLG01000005">
    <property type="protein sequence ID" value="TLS37846.1"/>
    <property type="molecule type" value="Genomic_DNA"/>
</dbReference>
<evidence type="ECO:0008006" key="5">
    <source>
        <dbReference type="Google" id="ProtNLM"/>
    </source>
</evidence>
<feature type="region of interest" description="Disordered" evidence="1">
    <location>
        <begin position="95"/>
        <end position="114"/>
    </location>
</feature>
<dbReference type="OrthoDB" id="2390014at2"/>
<sequence length="114" mass="12938">MNKKGVVLSTVAVGTAGVTAYLMQDRKMRDKLVTQFYKLRQKVKPTKRQDRGLPVDRAGNPIPPDREYDSGDSKMVYEGSQFGVQYYNKLANKEKVEQARRAQENDDEGNHTSV</sequence>
<keyword evidence="4" id="KW-1185">Reference proteome</keyword>
<proteinExistence type="predicted"/>
<evidence type="ECO:0000256" key="2">
    <source>
        <dbReference type="SAM" id="Phobius"/>
    </source>
</evidence>
<evidence type="ECO:0000313" key="3">
    <source>
        <dbReference type="EMBL" id="TLS37846.1"/>
    </source>
</evidence>
<evidence type="ECO:0000313" key="4">
    <source>
        <dbReference type="Proteomes" id="UP000308230"/>
    </source>
</evidence>
<name>A0A5R9F678_9BACL</name>
<keyword evidence="2" id="KW-1133">Transmembrane helix</keyword>
<evidence type="ECO:0000256" key="1">
    <source>
        <dbReference type="SAM" id="MobiDB-lite"/>
    </source>
</evidence>
<feature type="region of interest" description="Disordered" evidence="1">
    <location>
        <begin position="43"/>
        <end position="74"/>
    </location>
</feature>
<accession>A0A5R9F678</accession>
<protein>
    <recommendedName>
        <fullName evidence="5">YtxH domain-containing protein</fullName>
    </recommendedName>
</protein>
<dbReference type="RefSeq" id="WP_138125320.1">
    <property type="nucleotide sequence ID" value="NZ_SWLG01000005.1"/>
</dbReference>
<dbReference type="AlphaFoldDB" id="A0A5R9F678"/>
<comment type="caution">
    <text evidence="3">The sequence shown here is derived from an EMBL/GenBank/DDBJ whole genome shotgun (WGS) entry which is preliminary data.</text>
</comment>
<gene>
    <name evidence="3" type="ORF">FCL54_08485</name>
</gene>